<reference evidence="2 3" key="1">
    <citation type="journal article" date="2015" name="Genome Biol. Evol.">
        <title>The Dynamics of Genetic Interactions between Vibrio metoecus and Vibrio cholerae, Two Close Relatives Co-Occurring in the Environment.</title>
        <authorList>
            <person name="Orata F.D."/>
            <person name="Kirchberger P.C."/>
            <person name="Meheust R."/>
            <person name="Barlow E.J."/>
            <person name="Tarr C.L."/>
            <person name="Boucher Y."/>
        </authorList>
    </citation>
    <scope>NUCLEOTIDE SEQUENCE [LARGE SCALE GENOMIC DNA]</scope>
    <source>
        <strain evidence="2 3">YB5B04</strain>
    </source>
</reference>
<proteinExistence type="predicted"/>
<comment type="caution">
    <text evidence="2">The sequence shown here is derived from an EMBL/GenBank/DDBJ whole genome shotgun (WGS) entry which is preliminary data.</text>
</comment>
<dbReference type="Proteomes" id="UP000050491">
    <property type="component" value="Unassembled WGS sequence"/>
</dbReference>
<feature type="transmembrane region" description="Helical" evidence="1">
    <location>
        <begin position="132"/>
        <end position="158"/>
    </location>
</feature>
<evidence type="ECO:0000313" key="3">
    <source>
        <dbReference type="Proteomes" id="UP000050491"/>
    </source>
</evidence>
<keyword evidence="1" id="KW-0812">Transmembrane</keyword>
<evidence type="ECO:0000256" key="1">
    <source>
        <dbReference type="SAM" id="Phobius"/>
    </source>
</evidence>
<accession>A0A0Q0U974</accession>
<evidence type="ECO:0000313" key="2">
    <source>
        <dbReference type="EMBL" id="KQB00319.1"/>
    </source>
</evidence>
<protein>
    <submittedName>
        <fullName evidence="2">Uncharacterized protein</fullName>
    </submittedName>
</protein>
<dbReference type="RefSeq" id="WP_055064864.1">
    <property type="nucleotide sequence ID" value="NZ_LBGP01000016.1"/>
</dbReference>
<organism evidence="2 3">
    <name type="scientific">Vibrio metoecus</name>
    <dbReference type="NCBI Taxonomy" id="1481663"/>
    <lineage>
        <taxon>Bacteria</taxon>
        <taxon>Pseudomonadati</taxon>
        <taxon>Pseudomonadota</taxon>
        <taxon>Gammaproteobacteria</taxon>
        <taxon>Vibrionales</taxon>
        <taxon>Vibrionaceae</taxon>
        <taxon>Vibrio</taxon>
    </lineage>
</organism>
<sequence>MENHSLEILEQVGKTAYDCGVSIDTAIQECLSALNGMVATVYRHMADVDSRLMGNGFKSAPKRSVLGYVVKMEKTISGHAVIVKKKYENMSKKEENSSVTNNFNAPVENVQTGNGSSITNIKSSSRKSVGQWFIDHIVSVFFAGVASGVLVLLLTGWLGGGGQ</sequence>
<keyword evidence="1" id="KW-0472">Membrane</keyword>
<dbReference type="AlphaFoldDB" id="A0A0Q0U974"/>
<dbReference type="PATRIC" id="fig|1481663.12.peg.1083"/>
<keyword evidence="1" id="KW-1133">Transmembrane helix</keyword>
<gene>
    <name evidence="2" type="ORF">XV92_11505</name>
</gene>
<dbReference type="EMBL" id="LBGP01000016">
    <property type="protein sequence ID" value="KQB00319.1"/>
    <property type="molecule type" value="Genomic_DNA"/>
</dbReference>
<name>A0A0Q0U974_VIBMT</name>